<evidence type="ECO:0000256" key="3">
    <source>
        <dbReference type="ARBA" id="ARBA00023180"/>
    </source>
</evidence>
<evidence type="ECO:0000256" key="1">
    <source>
        <dbReference type="ARBA" id="ARBA00022729"/>
    </source>
</evidence>
<dbReference type="InterPro" id="IPR039005">
    <property type="entry name" value="CSPG_rpt"/>
</dbReference>
<evidence type="ECO:0008006" key="7">
    <source>
        <dbReference type="Google" id="ProtNLM"/>
    </source>
</evidence>
<gene>
    <name evidence="5" type="ORF">MONAX_5E041181</name>
</gene>
<evidence type="ECO:0000256" key="4">
    <source>
        <dbReference type="PROSITE-ProRule" id="PRU01201"/>
    </source>
</evidence>
<proteinExistence type="predicted"/>
<dbReference type="AlphaFoldDB" id="A0A5E4C2J6"/>
<accession>A0A5E4C2J6</accession>
<organism evidence="5 6">
    <name type="scientific">Marmota monax</name>
    <name type="common">Woodchuck</name>
    <dbReference type="NCBI Taxonomy" id="9995"/>
    <lineage>
        <taxon>Eukaryota</taxon>
        <taxon>Metazoa</taxon>
        <taxon>Chordata</taxon>
        <taxon>Craniata</taxon>
        <taxon>Vertebrata</taxon>
        <taxon>Euteleostomi</taxon>
        <taxon>Mammalia</taxon>
        <taxon>Eutheria</taxon>
        <taxon>Euarchontoglires</taxon>
        <taxon>Glires</taxon>
        <taxon>Rodentia</taxon>
        <taxon>Sciuromorpha</taxon>
        <taxon>Sciuridae</taxon>
        <taxon>Xerinae</taxon>
        <taxon>Marmotini</taxon>
        <taxon>Marmota</taxon>
    </lineage>
</organism>
<comment type="caution">
    <text evidence="5">The sequence shown here is derived from an EMBL/GenBank/DDBJ whole genome shotgun (WGS) entry which is preliminary data.</text>
</comment>
<feature type="repeat" description="CSPG" evidence="4">
    <location>
        <begin position="377"/>
        <end position="477"/>
    </location>
</feature>
<protein>
    <recommendedName>
        <fullName evidence="7">Cadherin domain-containing protein</fullName>
    </recommendedName>
</protein>
<feature type="repeat" description="CSPG" evidence="4">
    <location>
        <begin position="130"/>
        <end position="230"/>
    </location>
</feature>
<keyword evidence="2" id="KW-0677">Repeat</keyword>
<dbReference type="PROSITE" id="PS51854">
    <property type="entry name" value="CSPG"/>
    <property type="match status" value="5"/>
</dbReference>
<reference evidence="5" key="1">
    <citation type="submission" date="2019-04" db="EMBL/GenBank/DDBJ databases">
        <authorList>
            <person name="Alioto T."/>
            <person name="Alioto T."/>
        </authorList>
    </citation>
    <scope>NUCLEOTIDE SEQUENCE [LARGE SCALE GENOMIC DNA]</scope>
</reference>
<evidence type="ECO:0000313" key="6">
    <source>
        <dbReference type="Proteomes" id="UP000335636"/>
    </source>
</evidence>
<keyword evidence="1" id="KW-0732">Signal</keyword>
<dbReference type="PANTHER" id="PTHR45739:SF1">
    <property type="entry name" value="EXTRACELLULAR MATRIX ORGANIZING PROTEIN FRAS1"/>
    <property type="match status" value="1"/>
</dbReference>
<name>A0A5E4C2J6_MARMO</name>
<feature type="repeat" description="CSPG" evidence="4">
    <location>
        <begin position="253"/>
        <end position="356"/>
    </location>
</feature>
<sequence length="591" mass="64947">MALTIHLLPMDGQPPAFQVTAPLLQVSPGGRTSLGLRLVVRDAETDPEELSFDLRKPPKHGVLLRLMDGFQEPMATGDTFTYDDIKKNALQYIHDGSSVWEDSMEISVTDGLTVTTSEVRVEVSLSEGQGPRLAAGSSLSITVASQSTAMITRSHLAYEDDSSPDSEIWIQLSSLPMYGALLRTSGSEVEELSEVSNFTMEDINNKNIRYSAIFETDGHVVTDSFHFSVSDMDHNRLDNQIFTVTITPAKSPPPVIAFADLITVDEGGRAPLSFHHFFATDDHENLQGDAIIKLSALPTYGCIENRGTGDRFGPGATSDLEASFPIQDVLENYIYYFQSVHESIEPTHDIFSFYVSDGASRSEIHSVNITIERKNDEPPRMTLRPLGVRLSSGVVISNSSLSLQDLDTPDNELIFVLTKKPDHGHLLRRLIASEPLENGTVLAHGSSFTYQDVLAGLIGYMPSNSGIAVDEFRFSLTDGLHVDTGRMEVYIELPTSDTPRLAVNRGLQLSAGSVVRITEQHLKVTDTDSDDRQVMYIMKEDPGAGRLQKVKHDSLEQVSVKGPIRSFTQADINQGQPVLSAYPGFPELHPQ</sequence>
<dbReference type="EMBL" id="CABDUW010000860">
    <property type="protein sequence ID" value="VTJ76103.1"/>
    <property type="molecule type" value="Genomic_DNA"/>
</dbReference>
<evidence type="ECO:0000313" key="5">
    <source>
        <dbReference type="EMBL" id="VTJ76103.1"/>
    </source>
</evidence>
<dbReference type="GO" id="GO:0009653">
    <property type="term" value="P:anatomical structure morphogenesis"/>
    <property type="evidence" value="ECO:0007669"/>
    <property type="project" value="TreeGrafter"/>
</dbReference>
<evidence type="ECO:0000256" key="2">
    <source>
        <dbReference type="ARBA" id="ARBA00022737"/>
    </source>
</evidence>
<dbReference type="Proteomes" id="UP000335636">
    <property type="component" value="Unassembled WGS sequence"/>
</dbReference>
<dbReference type="InterPro" id="IPR051561">
    <property type="entry name" value="FRAS1_ECM"/>
</dbReference>
<keyword evidence="6" id="KW-1185">Reference proteome</keyword>
<keyword evidence="3" id="KW-0325">Glycoprotein</keyword>
<dbReference type="Pfam" id="PF16184">
    <property type="entry name" value="Cadherin_3"/>
    <property type="match status" value="4"/>
</dbReference>
<feature type="repeat" description="CSPG" evidence="4">
    <location>
        <begin position="498"/>
        <end position="591"/>
    </location>
</feature>
<dbReference type="PANTHER" id="PTHR45739">
    <property type="entry name" value="MATRIX PROTEIN, PUTATIVE-RELATED"/>
    <property type="match status" value="1"/>
</dbReference>
<feature type="repeat" description="CSPG" evidence="4">
    <location>
        <begin position="15"/>
        <end position="109"/>
    </location>
</feature>